<keyword evidence="8" id="KW-0539">Nucleus</keyword>
<gene>
    <name evidence="11" type="ORF">X777_04247</name>
</gene>
<dbReference type="OrthoDB" id="25872at2759"/>
<evidence type="ECO:0000259" key="10">
    <source>
        <dbReference type="PROSITE" id="PS51281"/>
    </source>
</evidence>
<keyword evidence="3" id="KW-0813">Transport</keyword>
<evidence type="ECO:0000256" key="4">
    <source>
        <dbReference type="ARBA" id="ARBA00022614"/>
    </source>
</evidence>
<dbReference type="InterPro" id="IPR012677">
    <property type="entry name" value="Nucleotide-bd_a/b_plait_sf"/>
</dbReference>
<proteinExistence type="inferred from homology"/>
<evidence type="ECO:0000259" key="9">
    <source>
        <dbReference type="PROSITE" id="PS50177"/>
    </source>
</evidence>
<dbReference type="InterPro" id="IPR005637">
    <property type="entry name" value="TAP_C_dom"/>
</dbReference>
<feature type="non-terminal residue" evidence="11">
    <location>
        <position position="1"/>
    </location>
</feature>
<keyword evidence="4" id="KW-0433">Leucine-rich repeat</keyword>
<dbReference type="PANTHER" id="PTHR10662:SF22">
    <property type="entry name" value="NUCLEAR RNA EXPORT FACTOR 1"/>
    <property type="match status" value="1"/>
</dbReference>
<dbReference type="Gene3D" id="3.80.10.10">
    <property type="entry name" value="Ribonuclease Inhibitor"/>
    <property type="match status" value="1"/>
</dbReference>
<dbReference type="PROSITE" id="PS51281">
    <property type="entry name" value="TAP_C"/>
    <property type="match status" value="1"/>
</dbReference>
<dbReference type="EMBL" id="KK107198">
    <property type="protein sequence ID" value="EZA55621.1"/>
    <property type="molecule type" value="Genomic_DNA"/>
</dbReference>
<dbReference type="Pfam" id="PF24048">
    <property type="entry name" value="LRR_NXF1-5"/>
    <property type="match status" value="1"/>
</dbReference>
<accession>A0A026WJ15</accession>
<reference evidence="11 12" key="1">
    <citation type="journal article" date="2014" name="Curr. Biol.">
        <title>The genome of the clonal raider ant Cerapachys biroi.</title>
        <authorList>
            <person name="Oxley P.R."/>
            <person name="Ji L."/>
            <person name="Fetter-Pruneda I."/>
            <person name="McKenzie S.K."/>
            <person name="Li C."/>
            <person name="Hu H."/>
            <person name="Zhang G."/>
            <person name="Kronauer D.J."/>
        </authorList>
    </citation>
    <scope>NUCLEOTIDE SEQUENCE [LARGE SCALE GENOMIC DNA]</scope>
</reference>
<evidence type="ECO:0000256" key="3">
    <source>
        <dbReference type="ARBA" id="ARBA00022448"/>
    </source>
</evidence>
<dbReference type="Pfam" id="PF22602">
    <property type="entry name" value="NXF_NTF2"/>
    <property type="match status" value="1"/>
</dbReference>
<dbReference type="SUPFAM" id="SSF54928">
    <property type="entry name" value="RNA-binding domain, RBD"/>
    <property type="match status" value="1"/>
</dbReference>
<keyword evidence="12" id="KW-1185">Reference proteome</keyword>
<dbReference type="InterPro" id="IPR030217">
    <property type="entry name" value="NXF_fam"/>
</dbReference>
<dbReference type="GO" id="GO:0016973">
    <property type="term" value="P:poly(A)+ mRNA export from nucleus"/>
    <property type="evidence" value="ECO:0007669"/>
    <property type="project" value="TreeGrafter"/>
</dbReference>
<dbReference type="AlphaFoldDB" id="A0A026WJ15"/>
<dbReference type="Gene3D" id="1.10.8.10">
    <property type="entry name" value="DNA helicase RuvA subunit, C-terminal domain"/>
    <property type="match status" value="1"/>
</dbReference>
<feature type="domain" description="NTF2" evidence="9">
    <location>
        <begin position="458"/>
        <end position="608"/>
    </location>
</feature>
<evidence type="ECO:0000256" key="2">
    <source>
        <dbReference type="ARBA" id="ARBA00009285"/>
    </source>
</evidence>
<sequence>VIIDVLDRHPDLMLGGQQLATGISRCDLQVERRAGINDTRFLGNSELFTWIMRQGIDESSIGAGVAVSRPSQTHFLSHRSILPQKDLVVPFTLGKPRRIVVDILHGDIDGRLAVSKSVECSKSGLIGIVPTRVPLGSLSLTSSWTRVSTALLCIARPIVAALSCGNIGDLRGTNRCIREKTSPGRGGSDPPRAAPRETRVIPYGHKYGKDYVLRTLLAYIAPQVFVPITYKIMGNEASFFVDDFKTANALLNCNRKITMTDGFKLVVRVRPGFPQCEIDDKLKERLKQAMAKRYVQETNALDLSKFHHDPDLVADYFCALFRPAMLIAVLDIVAEHIPTLEALNLESNKLLGIERLNVLSKKFSRLKILYIGDNKINISYILFKDLKLEELRLTANPLCNKYKSRQNDYISDIRKRFPKLLRLDGMELPRPIVFDVVETAKVPPSQRMFVSNAKAQEIASQFLQQYFTIFDSESRQPLLDAYDEHACLSMTITTSHPNKLNGYLMENRNLFRMNDTVRRQKLLKQGRLSVVSFISELPRTRHFLNTFTMDITLATQTMMFVTITGYFQELTEGGGSNRGGEPIRYFNRTFIIVPEGSGYCIRNEQLHISQPFEAQLKQLNEQQLNSQQSQAETPALLVPAETAKPVTQSELSEDIKQQMTMTLSQQTNMNLEWSLKCLQETQWNYDNALFAFQEFYKRGQIPPEAFTK</sequence>
<evidence type="ECO:0000256" key="8">
    <source>
        <dbReference type="ARBA" id="ARBA00023242"/>
    </source>
</evidence>
<feature type="domain" description="TAP-C" evidence="10">
    <location>
        <begin position="654"/>
        <end position="708"/>
    </location>
</feature>
<organism evidence="11 12">
    <name type="scientific">Ooceraea biroi</name>
    <name type="common">Clonal raider ant</name>
    <name type="synonym">Cerapachys biroi</name>
    <dbReference type="NCBI Taxonomy" id="2015173"/>
    <lineage>
        <taxon>Eukaryota</taxon>
        <taxon>Metazoa</taxon>
        <taxon>Ecdysozoa</taxon>
        <taxon>Arthropoda</taxon>
        <taxon>Hexapoda</taxon>
        <taxon>Insecta</taxon>
        <taxon>Pterygota</taxon>
        <taxon>Neoptera</taxon>
        <taxon>Endopterygota</taxon>
        <taxon>Hymenoptera</taxon>
        <taxon>Apocrita</taxon>
        <taxon>Aculeata</taxon>
        <taxon>Formicoidea</taxon>
        <taxon>Formicidae</taxon>
        <taxon>Dorylinae</taxon>
        <taxon>Ooceraea</taxon>
    </lineage>
</organism>
<keyword evidence="7" id="KW-0694">RNA-binding</keyword>
<dbReference type="InterPro" id="IPR018222">
    <property type="entry name" value="Nuclear_transport_factor_2_euk"/>
</dbReference>
<dbReference type="SUPFAM" id="SSF52058">
    <property type="entry name" value="L domain-like"/>
    <property type="match status" value="1"/>
</dbReference>
<dbReference type="FunFam" id="3.10.450.50:FF:000004">
    <property type="entry name" value="Nuclear RNA export factor 1"/>
    <property type="match status" value="1"/>
</dbReference>
<dbReference type="GO" id="GO:0005654">
    <property type="term" value="C:nucleoplasm"/>
    <property type="evidence" value="ECO:0007669"/>
    <property type="project" value="UniProtKB-SubCell"/>
</dbReference>
<dbReference type="InterPro" id="IPR057125">
    <property type="entry name" value="NXF1/2/3/5-like_LRR"/>
</dbReference>
<evidence type="ECO:0000256" key="1">
    <source>
        <dbReference type="ARBA" id="ARBA00004642"/>
    </source>
</evidence>
<protein>
    <submittedName>
        <fullName evidence="11">Nuclear RNA export factor</fullName>
    </submittedName>
</protein>
<dbReference type="CDD" id="cd14342">
    <property type="entry name" value="UBA_TAP-C"/>
    <property type="match status" value="1"/>
</dbReference>
<evidence type="ECO:0000256" key="6">
    <source>
        <dbReference type="ARBA" id="ARBA00022816"/>
    </source>
</evidence>
<keyword evidence="5" id="KW-0677">Repeat</keyword>
<dbReference type="Pfam" id="PF09162">
    <property type="entry name" value="Tap-RNA_bind"/>
    <property type="match status" value="1"/>
</dbReference>
<dbReference type="SUPFAM" id="SSF54427">
    <property type="entry name" value="NTF2-like"/>
    <property type="match status" value="1"/>
</dbReference>
<dbReference type="InterPro" id="IPR015245">
    <property type="entry name" value="Tap_RNA-bd"/>
</dbReference>
<dbReference type="FunFam" id="3.80.10.10:FF:000384">
    <property type="entry name" value="Nuclear RNA export factor 1"/>
    <property type="match status" value="1"/>
</dbReference>
<dbReference type="Gene3D" id="3.30.70.330">
    <property type="match status" value="1"/>
</dbReference>
<dbReference type="InterPro" id="IPR001611">
    <property type="entry name" value="Leu-rich_rpt"/>
</dbReference>
<evidence type="ECO:0000256" key="7">
    <source>
        <dbReference type="ARBA" id="ARBA00022884"/>
    </source>
</evidence>
<dbReference type="STRING" id="2015173.A0A026WJ15"/>
<dbReference type="SMART" id="SM00804">
    <property type="entry name" value="TAP_C"/>
    <property type="match status" value="1"/>
</dbReference>
<evidence type="ECO:0000313" key="11">
    <source>
        <dbReference type="EMBL" id="EZA55621.1"/>
    </source>
</evidence>
<dbReference type="InterPro" id="IPR032710">
    <property type="entry name" value="NTF2-like_dom_sf"/>
</dbReference>
<dbReference type="PANTHER" id="PTHR10662">
    <property type="entry name" value="NUCLEAR RNA EXPORT FACTOR"/>
    <property type="match status" value="1"/>
</dbReference>
<dbReference type="OMA" id="YGGHEAW"/>
<evidence type="ECO:0000256" key="5">
    <source>
        <dbReference type="ARBA" id="ARBA00022737"/>
    </source>
</evidence>
<comment type="similarity">
    <text evidence="2">Belongs to the NXF family.</text>
</comment>
<dbReference type="SUPFAM" id="SSF46934">
    <property type="entry name" value="UBA-like"/>
    <property type="match status" value="1"/>
</dbReference>
<dbReference type="GO" id="GO:0005737">
    <property type="term" value="C:cytoplasm"/>
    <property type="evidence" value="ECO:0007669"/>
    <property type="project" value="InterPro"/>
</dbReference>
<dbReference type="GO" id="GO:0005635">
    <property type="term" value="C:nuclear envelope"/>
    <property type="evidence" value="ECO:0007669"/>
    <property type="project" value="UniProtKB-ARBA"/>
</dbReference>
<dbReference type="CDD" id="cd00780">
    <property type="entry name" value="NTF2"/>
    <property type="match status" value="1"/>
</dbReference>
<keyword evidence="6" id="KW-0509">mRNA transport</keyword>
<dbReference type="GO" id="GO:0003723">
    <property type="term" value="F:RNA binding"/>
    <property type="evidence" value="ECO:0007669"/>
    <property type="project" value="UniProtKB-KW"/>
</dbReference>
<name>A0A026WJ15_OOCBI</name>
<dbReference type="PROSITE" id="PS51450">
    <property type="entry name" value="LRR"/>
    <property type="match status" value="1"/>
</dbReference>
<dbReference type="FunFam" id="1.10.8.10:FF:000018">
    <property type="entry name" value="Nuclear RNA export factor 1"/>
    <property type="match status" value="1"/>
</dbReference>
<dbReference type="PROSITE" id="PS50177">
    <property type="entry name" value="NTF2_DOMAIN"/>
    <property type="match status" value="1"/>
</dbReference>
<evidence type="ECO:0000313" key="12">
    <source>
        <dbReference type="Proteomes" id="UP000053097"/>
    </source>
</evidence>
<dbReference type="InterPro" id="IPR035979">
    <property type="entry name" value="RBD_domain_sf"/>
</dbReference>
<dbReference type="InterPro" id="IPR009060">
    <property type="entry name" value="UBA-like_sf"/>
</dbReference>
<dbReference type="Proteomes" id="UP000053097">
    <property type="component" value="Unassembled WGS sequence"/>
</dbReference>
<comment type="subcellular location">
    <subcellularLocation>
        <location evidence="1">Nucleus</location>
        <location evidence="1">Nucleoplasm</location>
    </subcellularLocation>
</comment>
<dbReference type="InterPro" id="IPR002075">
    <property type="entry name" value="NTF2_dom"/>
</dbReference>
<dbReference type="Pfam" id="PF03943">
    <property type="entry name" value="TAP_C"/>
    <property type="match status" value="1"/>
</dbReference>
<dbReference type="InterPro" id="IPR032675">
    <property type="entry name" value="LRR_dom_sf"/>
</dbReference>
<dbReference type="Gene3D" id="3.10.450.50">
    <property type="match status" value="1"/>
</dbReference>